<keyword evidence="4 11" id="KW-0227">DNA damage</keyword>
<dbReference type="InterPro" id="IPR037118">
    <property type="entry name" value="Val-tRNA_synth_C_sf"/>
</dbReference>
<dbReference type="Gene3D" id="3.40.50.300">
    <property type="entry name" value="P-loop containing nucleotide triphosphate hydrolases"/>
    <property type="match status" value="2"/>
</dbReference>
<evidence type="ECO:0000313" key="15">
    <source>
        <dbReference type="Proteomes" id="UP000092952"/>
    </source>
</evidence>
<keyword evidence="3 11" id="KW-0547">Nucleotide-binding</keyword>
<keyword evidence="6 11" id="KW-0067">ATP-binding</keyword>
<evidence type="ECO:0000256" key="10">
    <source>
        <dbReference type="ARBA" id="ARBA00061478"/>
    </source>
</evidence>
<dbReference type="FunFam" id="3.40.50.300:FF:000309">
    <property type="entry name" value="ABC transporter ATP-binding protein"/>
    <property type="match status" value="1"/>
</dbReference>
<dbReference type="PROSITE" id="PS50893">
    <property type="entry name" value="ABC_TRANSPORTER_2"/>
    <property type="match status" value="2"/>
</dbReference>
<dbReference type="EMBL" id="CP014671">
    <property type="protein sequence ID" value="ANX03783.1"/>
    <property type="molecule type" value="Genomic_DNA"/>
</dbReference>
<dbReference type="GO" id="GO:0043022">
    <property type="term" value="F:ribosome binding"/>
    <property type="evidence" value="ECO:0007669"/>
    <property type="project" value="UniProtKB-UniRule"/>
</dbReference>
<dbReference type="FunCoup" id="A0A1B1YT03">
    <property type="interactions" value="304"/>
</dbReference>
<dbReference type="SMART" id="SM00382">
    <property type="entry name" value="AAA"/>
    <property type="match status" value="2"/>
</dbReference>
<evidence type="ECO:0000256" key="3">
    <source>
        <dbReference type="ARBA" id="ARBA00022741"/>
    </source>
</evidence>
<protein>
    <recommendedName>
        <fullName evidence="11">ATP-binding protein Uup</fullName>
        <ecNumber evidence="11">3.6.1.-</ecNumber>
    </recommendedName>
</protein>
<evidence type="ECO:0000256" key="2">
    <source>
        <dbReference type="ARBA" id="ARBA00022737"/>
    </source>
</evidence>
<dbReference type="EC" id="3.6.1.-" evidence="11"/>
<dbReference type="OrthoDB" id="9808609at2"/>
<dbReference type="GO" id="GO:0016887">
    <property type="term" value="F:ATP hydrolysis activity"/>
    <property type="evidence" value="ECO:0007669"/>
    <property type="project" value="UniProtKB-UniRule"/>
</dbReference>
<comment type="subcellular location">
    <subcellularLocation>
        <location evidence="11">Cytoplasm</location>
    </subcellularLocation>
    <text evidence="11">Associates with ribosomes.</text>
</comment>
<evidence type="ECO:0000256" key="6">
    <source>
        <dbReference type="ARBA" id="ARBA00022840"/>
    </source>
</evidence>
<dbReference type="Pfam" id="PF12848">
    <property type="entry name" value="ABC_tran_Xtn"/>
    <property type="match status" value="1"/>
</dbReference>
<reference evidence="15" key="1">
    <citation type="submission" date="2016-03" db="EMBL/GenBank/DDBJ databases">
        <title>Complete genome sequence of Solimmundus cernigliae, representing a novel lineage of polycyclic aromatic hydrocarbon degraders within the Gammaproteobacteria.</title>
        <authorList>
            <person name="Singleton D.R."/>
            <person name="Dickey A.N."/>
            <person name="Scholl E.H."/>
            <person name="Wright F.A."/>
            <person name="Aitken M.D."/>
        </authorList>
    </citation>
    <scope>NUCLEOTIDE SEQUENCE [LARGE SCALE GENOMIC DNA]</scope>
    <source>
        <strain evidence="15">TR3.2</strain>
    </source>
</reference>
<feature type="region of interest" description="Disordered" evidence="12">
    <location>
        <begin position="527"/>
        <end position="555"/>
    </location>
</feature>
<keyword evidence="15" id="KW-1185">Reference proteome</keyword>
<evidence type="ECO:0000256" key="1">
    <source>
        <dbReference type="ARBA" id="ARBA00022490"/>
    </source>
</evidence>
<keyword evidence="1 11" id="KW-0963">Cytoplasm</keyword>
<dbReference type="PROSITE" id="PS00211">
    <property type="entry name" value="ABC_TRANSPORTER_1"/>
    <property type="match status" value="2"/>
</dbReference>
<dbReference type="Pfam" id="PF00005">
    <property type="entry name" value="ABC_tran"/>
    <property type="match status" value="2"/>
</dbReference>
<evidence type="ECO:0000256" key="7">
    <source>
        <dbReference type="ARBA" id="ARBA00023125"/>
    </source>
</evidence>
<dbReference type="InterPro" id="IPR051309">
    <property type="entry name" value="ABCF_ATPase"/>
</dbReference>
<proteinExistence type="inferred from homology"/>
<dbReference type="Pfam" id="PF16326">
    <property type="entry name" value="ABC_tran_CTD"/>
    <property type="match status" value="1"/>
</dbReference>
<dbReference type="InParanoid" id="A0A1B1YT03"/>
<evidence type="ECO:0000256" key="4">
    <source>
        <dbReference type="ARBA" id="ARBA00022763"/>
    </source>
</evidence>
<keyword evidence="5 11" id="KW-0378">Hydrolase</keyword>
<dbReference type="InterPro" id="IPR003593">
    <property type="entry name" value="AAA+_ATPase"/>
</dbReference>
<dbReference type="CDD" id="cd03221">
    <property type="entry name" value="ABCF_EF-3"/>
    <property type="match status" value="2"/>
</dbReference>
<feature type="domain" description="ABC transporter" evidence="13">
    <location>
        <begin position="313"/>
        <end position="538"/>
    </location>
</feature>
<organism evidence="14 15">
    <name type="scientific">Immundisolibacter cernigliae</name>
    <dbReference type="NCBI Taxonomy" id="1810504"/>
    <lineage>
        <taxon>Bacteria</taxon>
        <taxon>Pseudomonadati</taxon>
        <taxon>Pseudomonadota</taxon>
        <taxon>Gammaproteobacteria</taxon>
        <taxon>Immundisolibacterales</taxon>
        <taxon>Immundisolibacteraceae</taxon>
        <taxon>Immundisolibacter</taxon>
    </lineage>
</organism>
<feature type="binding site" evidence="11">
    <location>
        <begin position="345"/>
        <end position="352"/>
    </location>
    <ligand>
        <name>ATP</name>
        <dbReference type="ChEBI" id="CHEBI:30616"/>
        <label>2</label>
    </ligand>
</feature>
<name>A0A1B1YT03_9GAMM</name>
<feature type="binding site" evidence="11">
    <location>
        <begin position="35"/>
        <end position="42"/>
    </location>
    <ligand>
        <name>ATP</name>
        <dbReference type="ChEBI" id="CHEBI:30616"/>
        <label>1</label>
    </ligand>
</feature>
<accession>A0A1B1YT03</accession>
<evidence type="ECO:0000256" key="8">
    <source>
        <dbReference type="ARBA" id="ARBA00023204"/>
    </source>
</evidence>
<dbReference type="GO" id="GO:0003677">
    <property type="term" value="F:DNA binding"/>
    <property type="evidence" value="ECO:0007669"/>
    <property type="project" value="UniProtKB-UniRule"/>
</dbReference>
<dbReference type="InterPro" id="IPR032781">
    <property type="entry name" value="ABC_tran_Xtn"/>
</dbReference>
<dbReference type="InterPro" id="IPR032524">
    <property type="entry name" value="ABC_tran_C"/>
</dbReference>
<dbReference type="Gene3D" id="1.10.287.380">
    <property type="entry name" value="Valyl-tRNA synthetase, C-terminal domain"/>
    <property type="match status" value="1"/>
</dbReference>
<comment type="similarity">
    <text evidence="10 11">Belongs to the ABC transporter superfamily. ABCF family. Uup subfamily.</text>
</comment>
<evidence type="ECO:0000256" key="12">
    <source>
        <dbReference type="SAM" id="MobiDB-lite"/>
    </source>
</evidence>
<dbReference type="KEGG" id="gbi:PG2T_05965"/>
<sequence length="628" mass="69791">MLINLRSVTVQYSREPVLERANLVVEEGDRVCLIGRNGAGKSTLLKVLAGELTPDAGEVERRDGLRVAQLPQDVPRDIGGSIYSVVSAGLGPRGHLLDEYHAALEAGADQARLDSLQHALEAAGAWTARVEVDALLTRMGLPGASEFTTLSGGMKRRVLLARALVSQPDLLLLDEPTNHLDLAGVTWLEEFLLGTPLTLVFISHDRAFLDRIATRIVEVDRGALHNWPGRYADYRRRKVEALESESAANKDFDKKLAQEEAWLRQGVKARGTRNMGRVRALDELREQAANRRKYQQPAQIRAQFGEQSSKRVLEALQVNARIAGTTVLREFSFKLQRGQVLGIIGPNGCGKTTLLQVLLGQRAPDSGTLIHGENLQVAYFDQNREQLDLERDAVWNVADGAERIDFDGSSLHVLGYLKAFLFTPDRARTAVKLLSGGERNRLLLARLFAKPSNVLVLDEPTNDLDVETLELLESLILNYPGTVLLVSHDRAFLNEVVDGLLVHEGERGFRHYVGDYDDWLRQRQVEAEPARKAASTPAPPRAKPTAPGLTPAEQRELRRLPQDIEKLETRIAAAHQRMAAADFYQQPVDAQRQAQQALLEIETALQVNYARWEELESRQCAASTPSFE</sequence>
<comment type="catalytic activity">
    <reaction evidence="9 11">
        <text>ATP + H2O = ADP + phosphate + H(+)</text>
        <dbReference type="Rhea" id="RHEA:13065"/>
        <dbReference type="ChEBI" id="CHEBI:15377"/>
        <dbReference type="ChEBI" id="CHEBI:15378"/>
        <dbReference type="ChEBI" id="CHEBI:30616"/>
        <dbReference type="ChEBI" id="CHEBI:43474"/>
        <dbReference type="ChEBI" id="CHEBI:456216"/>
    </reaction>
</comment>
<dbReference type="InterPro" id="IPR027417">
    <property type="entry name" value="P-loop_NTPase"/>
</dbReference>
<dbReference type="SUPFAM" id="SSF52540">
    <property type="entry name" value="P-loop containing nucleoside triphosphate hydrolases"/>
    <property type="match status" value="2"/>
</dbReference>
<keyword evidence="8 11" id="KW-0234">DNA repair</keyword>
<dbReference type="InterPro" id="IPR043686">
    <property type="entry name" value="Uup"/>
</dbReference>
<evidence type="ECO:0000256" key="9">
    <source>
        <dbReference type="ARBA" id="ARBA00049360"/>
    </source>
</evidence>
<feature type="domain" description="ABC transporter" evidence="13">
    <location>
        <begin position="3"/>
        <end position="246"/>
    </location>
</feature>
<dbReference type="InterPro" id="IPR017871">
    <property type="entry name" value="ABC_transporter-like_CS"/>
</dbReference>
<dbReference type="GO" id="GO:0005737">
    <property type="term" value="C:cytoplasm"/>
    <property type="evidence" value="ECO:0007669"/>
    <property type="project" value="UniProtKB-SubCell"/>
</dbReference>
<evidence type="ECO:0000256" key="5">
    <source>
        <dbReference type="ARBA" id="ARBA00022801"/>
    </source>
</evidence>
<comment type="function">
    <text evidence="11">Probably plays a role in ribosome assembly or function. May be involved in resolution of branched DNA intermediates that result from template switching in postreplication gaps. Binds DNA and has ATPase activity.</text>
</comment>
<dbReference type="Proteomes" id="UP000092952">
    <property type="component" value="Chromosome"/>
</dbReference>
<keyword evidence="7 11" id="KW-0238">DNA-binding</keyword>
<evidence type="ECO:0000256" key="11">
    <source>
        <dbReference type="HAMAP-Rule" id="MF_00848"/>
    </source>
</evidence>
<dbReference type="PANTHER" id="PTHR42855">
    <property type="entry name" value="ABC TRANSPORTER ATP-BINDING SUBUNIT"/>
    <property type="match status" value="1"/>
</dbReference>
<dbReference type="STRING" id="1810504.PG2T_05965"/>
<evidence type="ECO:0000259" key="13">
    <source>
        <dbReference type="PROSITE" id="PS50893"/>
    </source>
</evidence>
<keyword evidence="2 11" id="KW-0677">Repeat</keyword>
<gene>
    <name evidence="11" type="primary">uup</name>
    <name evidence="14" type="ORF">PG2T_05965</name>
</gene>
<evidence type="ECO:0000313" key="14">
    <source>
        <dbReference type="EMBL" id="ANX03783.1"/>
    </source>
</evidence>
<dbReference type="FunFam" id="3.40.50.300:FF:000011">
    <property type="entry name" value="Putative ABC transporter ATP-binding component"/>
    <property type="match status" value="1"/>
</dbReference>
<dbReference type="PANTHER" id="PTHR42855:SF1">
    <property type="entry name" value="ABC TRANSPORTER DOMAIN-CONTAINING PROTEIN"/>
    <property type="match status" value="1"/>
</dbReference>
<dbReference type="RefSeq" id="WP_068803436.1">
    <property type="nucleotide sequence ID" value="NZ_CP014671.1"/>
</dbReference>
<dbReference type="GO" id="GO:0006281">
    <property type="term" value="P:DNA repair"/>
    <property type="evidence" value="ECO:0007669"/>
    <property type="project" value="UniProtKB-KW"/>
</dbReference>
<dbReference type="InterPro" id="IPR003439">
    <property type="entry name" value="ABC_transporter-like_ATP-bd"/>
</dbReference>
<dbReference type="GO" id="GO:0005524">
    <property type="term" value="F:ATP binding"/>
    <property type="evidence" value="ECO:0007669"/>
    <property type="project" value="UniProtKB-UniRule"/>
</dbReference>
<dbReference type="HAMAP" id="MF_00848">
    <property type="entry name" value="Uup"/>
    <property type="match status" value="1"/>
</dbReference>
<dbReference type="AlphaFoldDB" id="A0A1B1YT03"/>